<dbReference type="STRING" id="1802617.A2886_02785"/>
<keyword evidence="7" id="KW-0521">NADP</keyword>
<dbReference type="PANTHER" id="PTHR11082:SF25">
    <property type="entry name" value="DUS-LIKE FMN-BINDING DOMAIN-CONTAINING PROTEIN"/>
    <property type="match status" value="1"/>
</dbReference>
<evidence type="ECO:0000256" key="8">
    <source>
        <dbReference type="ARBA" id="ARBA00022884"/>
    </source>
</evidence>
<comment type="cofactor">
    <cofactor evidence="1 12 14">
        <name>FMN</name>
        <dbReference type="ChEBI" id="CHEBI:58210"/>
    </cofactor>
</comment>
<feature type="domain" description="DUS-like FMN-binding" evidence="15">
    <location>
        <begin position="18"/>
        <end position="310"/>
    </location>
</feature>
<comment type="function">
    <text evidence="2 12">Catalyzes the synthesis of 5,6-dihydrouridine (D), a modified base found in the D-loop of most tRNAs, via the reduction of the C5-C6 double bond in target uridines.</text>
</comment>
<comment type="similarity">
    <text evidence="12">Belongs to the dus family.</text>
</comment>
<dbReference type="Gene3D" id="1.10.1200.80">
    <property type="entry name" value="Putative flavin oxidoreducatase, domain 2"/>
    <property type="match status" value="1"/>
</dbReference>
<dbReference type="InterPro" id="IPR001269">
    <property type="entry name" value="DUS_fam"/>
</dbReference>
<evidence type="ECO:0000256" key="5">
    <source>
        <dbReference type="ARBA" id="ARBA00022643"/>
    </source>
</evidence>
<organism evidence="16 17">
    <name type="scientific">candidate division WWE3 bacterium RIFCSPHIGHO2_01_FULL_42_13</name>
    <dbReference type="NCBI Taxonomy" id="1802617"/>
    <lineage>
        <taxon>Bacteria</taxon>
        <taxon>Katanobacteria</taxon>
    </lineage>
</organism>
<dbReference type="Gene3D" id="3.20.20.70">
    <property type="entry name" value="Aldolase class I"/>
    <property type="match status" value="1"/>
</dbReference>
<keyword evidence="6 12" id="KW-0819">tRNA processing</keyword>
<keyword evidence="5 12" id="KW-0288">FMN</keyword>
<evidence type="ECO:0000256" key="9">
    <source>
        <dbReference type="ARBA" id="ARBA00023002"/>
    </source>
</evidence>
<dbReference type="EMBL" id="MEVA01000006">
    <property type="protein sequence ID" value="OGC47678.1"/>
    <property type="molecule type" value="Genomic_DNA"/>
</dbReference>
<reference evidence="16 17" key="1">
    <citation type="journal article" date="2016" name="Nat. Commun.">
        <title>Thousands of microbial genomes shed light on interconnected biogeochemical processes in an aquifer system.</title>
        <authorList>
            <person name="Anantharaman K."/>
            <person name="Brown C.T."/>
            <person name="Hug L.A."/>
            <person name="Sharon I."/>
            <person name="Castelle C.J."/>
            <person name="Probst A.J."/>
            <person name="Thomas B.C."/>
            <person name="Singh A."/>
            <person name="Wilkins M.J."/>
            <person name="Karaoz U."/>
            <person name="Brodie E.L."/>
            <person name="Williams K.H."/>
            <person name="Hubbard S.S."/>
            <person name="Banfield J.F."/>
        </authorList>
    </citation>
    <scope>NUCLEOTIDE SEQUENCE [LARGE SCALE GENOMIC DNA]</scope>
</reference>
<dbReference type="GO" id="GO:0000049">
    <property type="term" value="F:tRNA binding"/>
    <property type="evidence" value="ECO:0007669"/>
    <property type="project" value="UniProtKB-KW"/>
</dbReference>
<protein>
    <recommendedName>
        <fullName evidence="12">tRNA-dihydrouridine synthase</fullName>
        <ecNumber evidence="12">1.3.1.-</ecNumber>
    </recommendedName>
</protein>
<dbReference type="InterPro" id="IPR013785">
    <property type="entry name" value="Aldolase_TIM"/>
</dbReference>
<comment type="caution">
    <text evidence="16">The sequence shown here is derived from an EMBL/GenBank/DDBJ whole genome shotgun (WGS) entry which is preliminary data.</text>
</comment>
<evidence type="ECO:0000256" key="1">
    <source>
        <dbReference type="ARBA" id="ARBA00001917"/>
    </source>
</evidence>
<comment type="catalytic activity">
    <reaction evidence="10">
        <text>a 5,6-dihydrouridine in tRNA + NADP(+) = a uridine in tRNA + NADPH + H(+)</text>
        <dbReference type="Rhea" id="RHEA:23624"/>
        <dbReference type="Rhea" id="RHEA-COMP:13339"/>
        <dbReference type="Rhea" id="RHEA-COMP:13887"/>
        <dbReference type="ChEBI" id="CHEBI:15378"/>
        <dbReference type="ChEBI" id="CHEBI:57783"/>
        <dbReference type="ChEBI" id="CHEBI:58349"/>
        <dbReference type="ChEBI" id="CHEBI:65315"/>
        <dbReference type="ChEBI" id="CHEBI:74443"/>
    </reaction>
</comment>
<keyword evidence="3" id="KW-0820">tRNA-binding</keyword>
<dbReference type="GO" id="GO:0050660">
    <property type="term" value="F:flavin adenine dinucleotide binding"/>
    <property type="evidence" value="ECO:0007669"/>
    <property type="project" value="InterPro"/>
</dbReference>
<name>A0A1F4URU3_UNCKA</name>
<evidence type="ECO:0000256" key="12">
    <source>
        <dbReference type="PIRNR" id="PIRNR006621"/>
    </source>
</evidence>
<dbReference type="InterPro" id="IPR035587">
    <property type="entry name" value="DUS-like_FMN-bd"/>
</dbReference>
<evidence type="ECO:0000256" key="6">
    <source>
        <dbReference type="ARBA" id="ARBA00022694"/>
    </source>
</evidence>
<dbReference type="PIRSF" id="PIRSF006621">
    <property type="entry name" value="Dus"/>
    <property type="match status" value="1"/>
</dbReference>
<evidence type="ECO:0000256" key="3">
    <source>
        <dbReference type="ARBA" id="ARBA00022555"/>
    </source>
</evidence>
<keyword evidence="14" id="KW-0547">Nucleotide-binding</keyword>
<dbReference type="CDD" id="cd02801">
    <property type="entry name" value="DUS_like_FMN"/>
    <property type="match status" value="1"/>
</dbReference>
<evidence type="ECO:0000256" key="13">
    <source>
        <dbReference type="PIRSR" id="PIRSR006621-1"/>
    </source>
</evidence>
<evidence type="ECO:0000256" key="11">
    <source>
        <dbReference type="ARBA" id="ARBA00048802"/>
    </source>
</evidence>
<sequence length="320" mass="36038">MTNFWQQLKLDNKPFLTLAPLDGVTDFVFREMISETAKPDVLFTEFTNTEALFSKGYDRTIPRLKFSEKQHFIVAQVWGTDPKNFYAAAKLVKELGFDGIDINMGCPDRGVLRIGSGAAHIKNPTLAGEIISATKDGAGGLPVSVKTRIGVSAIVTESWAEFLLEQKLSALIIHGRTAKEQSKVPAHWDEIEKVVKLRDQIAPDTVVVGNGDITSYEEAVMAHTRYGVDGVMIGKGVFLNPWVFEKVSTEHITQEYLKLLLKHTKLYCDTYKENLKFDVMKKFFKVYVKSFRGADKLREQLMDTDNYEQVADLVKPYLSS</sequence>
<feature type="binding site" evidence="14">
    <location>
        <position position="76"/>
    </location>
    <ligand>
        <name>FMN</name>
        <dbReference type="ChEBI" id="CHEBI:58210"/>
    </ligand>
</feature>
<proteinExistence type="inferred from homology"/>
<dbReference type="GO" id="GO:0017150">
    <property type="term" value="F:tRNA dihydrouridine synthase activity"/>
    <property type="evidence" value="ECO:0007669"/>
    <property type="project" value="InterPro"/>
</dbReference>
<feature type="binding site" evidence="14">
    <location>
        <position position="174"/>
    </location>
    <ligand>
        <name>FMN</name>
        <dbReference type="ChEBI" id="CHEBI:58210"/>
    </ligand>
</feature>
<feature type="active site" description="Proton donor" evidence="13">
    <location>
        <position position="106"/>
    </location>
</feature>
<dbReference type="PROSITE" id="PS01136">
    <property type="entry name" value="UPF0034"/>
    <property type="match status" value="1"/>
</dbReference>
<dbReference type="InterPro" id="IPR024036">
    <property type="entry name" value="tRNA-dHydroUridine_Synthase_C"/>
</dbReference>
<dbReference type="Proteomes" id="UP000176608">
    <property type="component" value="Unassembled WGS sequence"/>
</dbReference>
<dbReference type="AlphaFoldDB" id="A0A1F4URU3"/>
<evidence type="ECO:0000259" key="15">
    <source>
        <dbReference type="Pfam" id="PF01207"/>
    </source>
</evidence>
<dbReference type="SUPFAM" id="SSF51395">
    <property type="entry name" value="FMN-linked oxidoreductases"/>
    <property type="match status" value="1"/>
</dbReference>
<dbReference type="EC" id="1.3.1.-" evidence="12"/>
<gene>
    <name evidence="16" type="ORF">A2886_02785</name>
</gene>
<keyword evidence="9 12" id="KW-0560">Oxidoreductase</keyword>
<dbReference type="PANTHER" id="PTHR11082">
    <property type="entry name" value="TRNA-DIHYDROURIDINE SYNTHASE"/>
    <property type="match status" value="1"/>
</dbReference>
<evidence type="ECO:0000256" key="7">
    <source>
        <dbReference type="ARBA" id="ARBA00022857"/>
    </source>
</evidence>
<keyword evidence="8" id="KW-0694">RNA-binding</keyword>
<evidence type="ECO:0000313" key="16">
    <source>
        <dbReference type="EMBL" id="OGC47678.1"/>
    </source>
</evidence>
<accession>A0A1F4URU3</accession>
<dbReference type="Pfam" id="PF01207">
    <property type="entry name" value="Dus"/>
    <property type="match status" value="1"/>
</dbReference>
<feature type="binding site" evidence="14">
    <location>
        <position position="146"/>
    </location>
    <ligand>
        <name>FMN</name>
        <dbReference type="ChEBI" id="CHEBI:58210"/>
    </ligand>
</feature>
<dbReference type="InterPro" id="IPR018517">
    <property type="entry name" value="tRNA_hU_synthase_CS"/>
</dbReference>
<evidence type="ECO:0000256" key="10">
    <source>
        <dbReference type="ARBA" id="ARBA00048205"/>
    </source>
</evidence>
<evidence type="ECO:0000313" key="17">
    <source>
        <dbReference type="Proteomes" id="UP000176608"/>
    </source>
</evidence>
<keyword evidence="4 12" id="KW-0285">Flavoprotein</keyword>
<comment type="catalytic activity">
    <reaction evidence="11">
        <text>a 5,6-dihydrouridine in tRNA + NAD(+) = a uridine in tRNA + NADH + H(+)</text>
        <dbReference type="Rhea" id="RHEA:54452"/>
        <dbReference type="Rhea" id="RHEA-COMP:13339"/>
        <dbReference type="Rhea" id="RHEA-COMP:13887"/>
        <dbReference type="ChEBI" id="CHEBI:15378"/>
        <dbReference type="ChEBI" id="CHEBI:57540"/>
        <dbReference type="ChEBI" id="CHEBI:57945"/>
        <dbReference type="ChEBI" id="CHEBI:65315"/>
        <dbReference type="ChEBI" id="CHEBI:74443"/>
    </reaction>
</comment>
<evidence type="ECO:0000256" key="4">
    <source>
        <dbReference type="ARBA" id="ARBA00022630"/>
    </source>
</evidence>
<evidence type="ECO:0000256" key="14">
    <source>
        <dbReference type="PIRSR" id="PIRSR006621-2"/>
    </source>
</evidence>
<evidence type="ECO:0000256" key="2">
    <source>
        <dbReference type="ARBA" id="ARBA00002790"/>
    </source>
</evidence>